<feature type="binding site" evidence="1">
    <location>
        <position position="65"/>
    </location>
    <ligand>
        <name>Zn(2+)</name>
        <dbReference type="ChEBI" id="CHEBI:29105"/>
    </ligand>
</feature>
<sequence length="166" mass="19148">MNVSKQYQLKKYAEATLGAGYLKEIVKLPKGEDLNEWLAMGAVDFFSQTNMLFSLVFDWCTPLHCPIMSAGPKYSYYWKDDSKKGNSEPIQVPAPKYVDLLMTWIQAQIDNERLFPTKLGIPFSANFPSVVKVIFKRLHRVYAHLYHSHFDHLLSIGEEVHLNTSY</sequence>
<organism evidence="2 3">
    <name type="scientific">Conidiobolus coronatus (strain ATCC 28846 / CBS 209.66 / NRRL 28638)</name>
    <name type="common">Delacroixia coronata</name>
    <dbReference type="NCBI Taxonomy" id="796925"/>
    <lineage>
        <taxon>Eukaryota</taxon>
        <taxon>Fungi</taxon>
        <taxon>Fungi incertae sedis</taxon>
        <taxon>Zoopagomycota</taxon>
        <taxon>Entomophthoromycotina</taxon>
        <taxon>Entomophthoromycetes</taxon>
        <taxon>Entomophthorales</taxon>
        <taxon>Ancylistaceae</taxon>
        <taxon>Conidiobolus</taxon>
    </lineage>
</organism>
<proteinExistence type="predicted"/>
<dbReference type="SUPFAM" id="SSF101152">
    <property type="entry name" value="Mob1/phocein"/>
    <property type="match status" value="1"/>
</dbReference>
<dbReference type="InterPro" id="IPR005301">
    <property type="entry name" value="MOB_kinase_act_fam"/>
</dbReference>
<reference evidence="2 3" key="1">
    <citation type="journal article" date="2015" name="Genome Biol. Evol.">
        <title>Phylogenomic analyses indicate that early fungi evolved digesting cell walls of algal ancestors of land plants.</title>
        <authorList>
            <person name="Chang Y."/>
            <person name="Wang S."/>
            <person name="Sekimoto S."/>
            <person name="Aerts A.L."/>
            <person name="Choi C."/>
            <person name="Clum A."/>
            <person name="LaButti K.M."/>
            <person name="Lindquist E.A."/>
            <person name="Yee Ngan C."/>
            <person name="Ohm R.A."/>
            <person name="Salamov A.A."/>
            <person name="Grigoriev I.V."/>
            <person name="Spatafora J.W."/>
            <person name="Berbee M.L."/>
        </authorList>
    </citation>
    <scope>NUCLEOTIDE SEQUENCE [LARGE SCALE GENOMIC DNA]</scope>
    <source>
        <strain evidence="2 3">NRRL 28638</strain>
    </source>
</reference>
<dbReference type="InterPro" id="IPR036703">
    <property type="entry name" value="MOB_kinase_act_sf"/>
</dbReference>
<keyword evidence="1" id="KW-0862">Zinc</keyword>
<dbReference type="OrthoDB" id="8170117at2759"/>
<keyword evidence="3" id="KW-1185">Reference proteome</keyword>
<evidence type="ECO:0000313" key="3">
    <source>
        <dbReference type="Proteomes" id="UP000070444"/>
    </source>
</evidence>
<dbReference type="OMA" id="HKHAKAT"/>
<dbReference type="EMBL" id="KQ964583">
    <property type="protein sequence ID" value="KXN68302.1"/>
    <property type="molecule type" value="Genomic_DNA"/>
</dbReference>
<name>A0A137NZY7_CONC2</name>
<evidence type="ECO:0000313" key="2">
    <source>
        <dbReference type="EMBL" id="KXN68302.1"/>
    </source>
</evidence>
<dbReference type="AlphaFoldDB" id="A0A137NZY7"/>
<accession>A0A137NZY7</accession>
<dbReference type="STRING" id="796925.A0A137NZY7"/>
<gene>
    <name evidence="2" type="ORF">CONCODRAFT_51634</name>
</gene>
<evidence type="ECO:0000256" key="1">
    <source>
        <dbReference type="PIRSR" id="PIRSR605301-1"/>
    </source>
</evidence>
<protein>
    <submittedName>
        <fullName evidence="2">Mob1/phocein</fullName>
    </submittedName>
</protein>
<dbReference type="PANTHER" id="PTHR22599">
    <property type="entry name" value="MPS ONE BINDER KINASE ACTIVATOR-LIKE MOB"/>
    <property type="match status" value="1"/>
</dbReference>
<dbReference type="Proteomes" id="UP000070444">
    <property type="component" value="Unassembled WGS sequence"/>
</dbReference>
<feature type="binding site" evidence="1">
    <location>
        <position position="144"/>
    </location>
    <ligand>
        <name>Zn(2+)</name>
        <dbReference type="ChEBI" id="CHEBI:29105"/>
    </ligand>
</feature>
<keyword evidence="1" id="KW-0479">Metal-binding</keyword>
<dbReference type="Pfam" id="PF03637">
    <property type="entry name" value="Mob1_phocein"/>
    <property type="match status" value="1"/>
</dbReference>
<feature type="binding site" evidence="1">
    <location>
        <position position="60"/>
    </location>
    <ligand>
        <name>Zn(2+)</name>
        <dbReference type="ChEBI" id="CHEBI:29105"/>
    </ligand>
</feature>
<dbReference type="Gene3D" id="1.20.140.30">
    <property type="entry name" value="MOB kinase activator"/>
    <property type="match status" value="1"/>
</dbReference>
<dbReference type="SMART" id="SM01388">
    <property type="entry name" value="Mob1_phocein"/>
    <property type="match status" value="1"/>
</dbReference>
<feature type="binding site" evidence="1">
    <location>
        <position position="149"/>
    </location>
    <ligand>
        <name>Zn(2+)</name>
        <dbReference type="ChEBI" id="CHEBI:29105"/>
    </ligand>
</feature>
<feature type="non-terminal residue" evidence="2">
    <location>
        <position position="166"/>
    </location>
</feature>